<dbReference type="InterPro" id="IPR006703">
    <property type="entry name" value="G_AIG1"/>
</dbReference>
<evidence type="ECO:0000256" key="1">
    <source>
        <dbReference type="ARBA" id="ARBA00008535"/>
    </source>
</evidence>
<name>A0A819CYG0_9BILA</name>
<dbReference type="PROSITE" id="PS51720">
    <property type="entry name" value="G_AIG1"/>
    <property type="match status" value="1"/>
</dbReference>
<evidence type="ECO:0000256" key="3">
    <source>
        <dbReference type="ARBA" id="ARBA00023134"/>
    </source>
</evidence>
<accession>A0A819CYG0</accession>
<dbReference type="Gene3D" id="3.40.50.300">
    <property type="entry name" value="P-loop containing nucleotide triphosphate hydrolases"/>
    <property type="match status" value="1"/>
</dbReference>
<comment type="similarity">
    <text evidence="1">Belongs to the TRAFAC class TrmE-Era-EngA-EngB-Septin-like GTPase superfamily. AIG1/Toc34/Toc159-like paraseptin GTPase family. IAN subfamily.</text>
</comment>
<evidence type="ECO:0000256" key="4">
    <source>
        <dbReference type="SAM" id="Coils"/>
    </source>
</evidence>
<evidence type="ECO:0000313" key="8">
    <source>
        <dbReference type="EMBL" id="CAF3820037.1"/>
    </source>
</evidence>
<keyword evidence="2" id="KW-0547">Nucleotide-binding</keyword>
<sequence length="706" mass="79305">MASSANEMRIVLLGRTGNGKSSTGNSLLHSRSAFHSTQSGQSITRDCQIGRREYTDNNGQQKTLAVIDTPGFFDTDTTITNEDIKKKIESQIFNMTAPGVHAFCIITHVGRFTPEEKNTVNFIRHIFGQDAVKYCIVVFTGEDQLEEGQTLEDFVNTSPELRDLVQGCGNRTFAINNKLNNQPLITKTGRLIEIIDNMISNNNGIYYTNDEYQRIERERQEKQRKKEEEERQRKKAEDDALKARILEETQLEAKRRESEYKMTSGNNSSSEHTDLATSALNVHMYFQILYQGHYLSVYESQSNTDVKSGGTLKFFHVPLMFPSIHKTKKKWIWLDTSRTRLSVSFATTDKEIIALVTKHVERDKVKTGYQYSIAPMIMASVTAAIVNADGSVIPGIAPVRFPNPTHIALVFCFKCTSAEQGEATLNNILDGKDSIAMSIFFSGLHNVSMNVVKITSETLRRVASKTTADGGNTNAQFIQRKQANKFVNSYMANVEKLVYTEKSNAETQMILNDLQDQFKTLMQQAMETSAQQQVTADSFSQLWSSDDINPDHITNEINKVFKENKEETNYLDDSNIYFNVNETAAQSSKTACSADAEVGIKLCSGKMKVQASHEQQSSSASAETTHNIMKKQDIENYFTKEGIEVEWKGNKFVAKSFWVNKLTDITDQLQVALVAQQLIAEKTNGATMKRINVMDVPVPSETDSGE</sequence>
<evidence type="ECO:0000313" key="7">
    <source>
        <dbReference type="EMBL" id="CAF1343195.1"/>
    </source>
</evidence>
<dbReference type="PANTHER" id="PTHR10903">
    <property type="entry name" value="GTPASE, IMAP FAMILY MEMBER-RELATED"/>
    <property type="match status" value="1"/>
</dbReference>
<evidence type="ECO:0000256" key="5">
    <source>
        <dbReference type="SAM" id="MobiDB-lite"/>
    </source>
</evidence>
<feature type="region of interest" description="Disordered" evidence="5">
    <location>
        <begin position="219"/>
        <end position="241"/>
    </location>
</feature>
<evidence type="ECO:0000259" key="6">
    <source>
        <dbReference type="PROSITE" id="PS51720"/>
    </source>
</evidence>
<evidence type="ECO:0000313" key="9">
    <source>
        <dbReference type="Proteomes" id="UP000663868"/>
    </source>
</evidence>
<dbReference type="EMBL" id="CAJOBB010001173">
    <property type="protein sequence ID" value="CAF3820037.1"/>
    <property type="molecule type" value="Genomic_DNA"/>
</dbReference>
<dbReference type="Pfam" id="PF04548">
    <property type="entry name" value="AIG1"/>
    <property type="match status" value="1"/>
</dbReference>
<dbReference type="FunFam" id="3.40.50.300:FF:000366">
    <property type="entry name" value="GTPase, IMAP family member 2"/>
    <property type="match status" value="1"/>
</dbReference>
<dbReference type="GO" id="GO:0005525">
    <property type="term" value="F:GTP binding"/>
    <property type="evidence" value="ECO:0007669"/>
    <property type="project" value="UniProtKB-KW"/>
</dbReference>
<dbReference type="AlphaFoldDB" id="A0A819CYG0"/>
<protein>
    <recommendedName>
        <fullName evidence="6">AIG1-type G domain-containing protein</fullName>
    </recommendedName>
</protein>
<reference evidence="8" key="1">
    <citation type="submission" date="2021-02" db="EMBL/GenBank/DDBJ databases">
        <authorList>
            <person name="Nowell W R."/>
        </authorList>
    </citation>
    <scope>NUCLEOTIDE SEQUENCE</scope>
</reference>
<dbReference type="EMBL" id="CAJNOE010000835">
    <property type="protein sequence ID" value="CAF1343195.1"/>
    <property type="molecule type" value="Genomic_DNA"/>
</dbReference>
<keyword evidence="3" id="KW-0342">GTP-binding</keyword>
<dbReference type="SUPFAM" id="SSF52540">
    <property type="entry name" value="P-loop containing nucleoside triphosphate hydrolases"/>
    <property type="match status" value="1"/>
</dbReference>
<feature type="domain" description="AIG1-type G" evidence="6">
    <location>
        <begin position="5"/>
        <end position="216"/>
    </location>
</feature>
<comment type="caution">
    <text evidence="8">The sequence shown here is derived from an EMBL/GenBank/DDBJ whole genome shotgun (WGS) entry which is preliminary data.</text>
</comment>
<dbReference type="InterPro" id="IPR045058">
    <property type="entry name" value="GIMA/IAN/Toc"/>
</dbReference>
<dbReference type="InterPro" id="IPR027417">
    <property type="entry name" value="P-loop_NTPase"/>
</dbReference>
<evidence type="ECO:0000256" key="2">
    <source>
        <dbReference type="ARBA" id="ARBA00022741"/>
    </source>
</evidence>
<keyword evidence="4" id="KW-0175">Coiled coil</keyword>
<dbReference type="PANTHER" id="PTHR10903:SF170">
    <property type="entry name" value="GTPASE IMAP FAMILY MEMBER 7"/>
    <property type="match status" value="1"/>
</dbReference>
<dbReference type="Proteomes" id="UP000663868">
    <property type="component" value="Unassembled WGS sequence"/>
</dbReference>
<dbReference type="Proteomes" id="UP000663860">
    <property type="component" value="Unassembled WGS sequence"/>
</dbReference>
<organism evidence="8 9">
    <name type="scientific">Adineta steineri</name>
    <dbReference type="NCBI Taxonomy" id="433720"/>
    <lineage>
        <taxon>Eukaryota</taxon>
        <taxon>Metazoa</taxon>
        <taxon>Spiralia</taxon>
        <taxon>Gnathifera</taxon>
        <taxon>Rotifera</taxon>
        <taxon>Eurotatoria</taxon>
        <taxon>Bdelloidea</taxon>
        <taxon>Adinetida</taxon>
        <taxon>Adinetidae</taxon>
        <taxon>Adineta</taxon>
    </lineage>
</organism>
<gene>
    <name evidence="7" type="ORF">IZO911_LOCUS36347</name>
    <name evidence="8" type="ORF">KXQ929_LOCUS18178</name>
</gene>
<proteinExistence type="inferred from homology"/>
<feature type="coiled-coil region" evidence="4">
    <location>
        <begin position="504"/>
        <end position="531"/>
    </location>
</feature>